<comment type="similarity">
    <text evidence="1">Belongs to the class-I pyridine nucleotide-disulfide oxidoreductase family.</text>
</comment>
<evidence type="ECO:0000256" key="3">
    <source>
        <dbReference type="ARBA" id="ARBA00022827"/>
    </source>
</evidence>
<evidence type="ECO:0000313" key="10">
    <source>
        <dbReference type="Proteomes" id="UP000782241"/>
    </source>
</evidence>
<comment type="caution">
    <text evidence="9">The sequence shown here is derived from an EMBL/GenBank/DDBJ whole genome shotgun (WGS) entry which is preliminary data.</text>
</comment>
<evidence type="ECO:0000313" key="9">
    <source>
        <dbReference type="EMBL" id="KAG5654994.1"/>
    </source>
</evidence>
<dbReference type="PIRSF" id="PIRSF000350">
    <property type="entry name" value="Mercury_reductase_MerA"/>
    <property type="match status" value="1"/>
</dbReference>
<dbReference type="InterPro" id="IPR001100">
    <property type="entry name" value="Pyr_nuc-diS_OxRdtase"/>
</dbReference>
<dbReference type="InterPro" id="IPR004099">
    <property type="entry name" value="Pyr_nucl-diS_OxRdtase_dimer"/>
</dbReference>
<protein>
    <recommendedName>
        <fullName evidence="11">Mercuric reductase</fullName>
    </recommendedName>
</protein>
<feature type="domain" description="FAD/NAD(P)-binding" evidence="8">
    <location>
        <begin position="30"/>
        <end position="355"/>
    </location>
</feature>
<sequence length="503" mass="54353">MNRLAGLPPRLARTNHMFNRQTLHTMATSYDVIVVGSGQSGNPVAKAFAKAGQKTAVIERTALGGTCVNVGCTPTKTMIASGRTAYMARRGKDYGVHVGDGSIEIDMVRMRQRKREIVEQWNSGSVKGLDAAGVDVIMGDASFLSDKKLKVVLDDGGEKEITADKVFINVGERPSRPEISGLDDVEPARVLNSTSIMELDNVPQHLVVMGGGYIGLEFGQLFRRLGSDVTVIQRVKQLVPREDPDVAECLLEILQEDGITVHLSSTVDSVSTSEDKKTPFTVKVKTTNGQTEVSGSHILLATGRVPNTDGLNLAGVGIETRPRGHIVVDEKLQTTVPGIYALGDCHGGAAFTHMSYDDSRIIRTNLLPQIIPPSTPAMPTTKSSISRVLTPYVMYTDPQLGHVGLHARDLANSKREVKTAKMPMSYVARALETAEPRGLMKASVDAKTGEILGFTCLGLEGGEIMSIVQTAMMGNLKWWDLEAAVYAHPTLAESLNNLWAHLE</sequence>
<dbReference type="Pfam" id="PF02852">
    <property type="entry name" value="Pyr_redox_dim"/>
    <property type="match status" value="1"/>
</dbReference>
<evidence type="ECO:0000256" key="5">
    <source>
        <dbReference type="PIRSR" id="PIRSR000350-3"/>
    </source>
</evidence>
<keyword evidence="10" id="KW-1185">Reference proteome</keyword>
<dbReference type="PRINTS" id="PR00368">
    <property type="entry name" value="FADPNR"/>
</dbReference>
<dbReference type="Gene3D" id="3.30.390.30">
    <property type="match status" value="1"/>
</dbReference>
<keyword evidence="2" id="KW-0285">Flavoprotein</keyword>
<dbReference type="InterPro" id="IPR036188">
    <property type="entry name" value="FAD/NAD-bd_sf"/>
</dbReference>
<accession>A0A9P7GS33</accession>
<dbReference type="SUPFAM" id="SSF55424">
    <property type="entry name" value="FAD/NAD-linked reductases, dimerisation (C-terminal) domain"/>
    <property type="match status" value="1"/>
</dbReference>
<dbReference type="GO" id="GO:0003955">
    <property type="term" value="F:NAD(P)H dehydrogenase (quinone) activity"/>
    <property type="evidence" value="ECO:0007669"/>
    <property type="project" value="TreeGrafter"/>
</dbReference>
<proteinExistence type="inferred from homology"/>
<dbReference type="PRINTS" id="PR00411">
    <property type="entry name" value="PNDRDTASEI"/>
</dbReference>
<feature type="domain" description="Pyridine nucleotide-disulphide oxidoreductase dimerisation" evidence="7">
    <location>
        <begin position="390"/>
        <end position="497"/>
    </location>
</feature>
<dbReference type="InterPro" id="IPR023753">
    <property type="entry name" value="FAD/NAD-binding_dom"/>
</dbReference>
<name>A0A9P7GS33_9HYPO</name>
<dbReference type="Pfam" id="PF07992">
    <property type="entry name" value="Pyr_redox_2"/>
    <property type="match status" value="1"/>
</dbReference>
<dbReference type="PANTHER" id="PTHR43014:SF2">
    <property type="entry name" value="MERCURIC REDUCTASE"/>
    <property type="match status" value="1"/>
</dbReference>
<dbReference type="Proteomes" id="UP000782241">
    <property type="component" value="Unassembled WGS sequence"/>
</dbReference>
<evidence type="ECO:0000256" key="1">
    <source>
        <dbReference type="ARBA" id="ARBA00007532"/>
    </source>
</evidence>
<organism evidence="9 10">
    <name type="scientific">Fusarium avenaceum</name>
    <dbReference type="NCBI Taxonomy" id="40199"/>
    <lineage>
        <taxon>Eukaryota</taxon>
        <taxon>Fungi</taxon>
        <taxon>Dikarya</taxon>
        <taxon>Ascomycota</taxon>
        <taxon>Pezizomycotina</taxon>
        <taxon>Sordariomycetes</taxon>
        <taxon>Hypocreomycetidae</taxon>
        <taxon>Hypocreales</taxon>
        <taxon>Nectriaceae</taxon>
        <taxon>Fusarium</taxon>
        <taxon>Fusarium tricinctum species complex</taxon>
    </lineage>
</organism>
<dbReference type="GO" id="GO:0050660">
    <property type="term" value="F:flavin adenine dinucleotide binding"/>
    <property type="evidence" value="ECO:0007669"/>
    <property type="project" value="TreeGrafter"/>
</dbReference>
<keyword evidence="5" id="KW-0520">NAD</keyword>
<feature type="binding site" evidence="5">
    <location>
        <position position="76"/>
    </location>
    <ligand>
        <name>FAD</name>
        <dbReference type="ChEBI" id="CHEBI:57692"/>
    </ligand>
</feature>
<dbReference type="AlphaFoldDB" id="A0A9P7GS33"/>
<dbReference type="InterPro" id="IPR016156">
    <property type="entry name" value="FAD/NAD-linked_Rdtase_dimer_sf"/>
</dbReference>
<evidence type="ECO:0000256" key="2">
    <source>
        <dbReference type="ARBA" id="ARBA00022630"/>
    </source>
</evidence>
<keyword evidence="3 5" id="KW-0274">FAD</keyword>
<feature type="binding site" evidence="5">
    <location>
        <begin position="210"/>
        <end position="217"/>
    </location>
    <ligand>
        <name>NAD(+)</name>
        <dbReference type="ChEBI" id="CHEBI:57540"/>
    </ligand>
</feature>
<gene>
    <name evidence="9" type="ORF">KAF25_002897</name>
</gene>
<feature type="disulfide bond" description="Redox-active" evidence="6">
    <location>
        <begin position="67"/>
        <end position="72"/>
    </location>
</feature>
<reference evidence="9" key="1">
    <citation type="submission" date="2021-04" db="EMBL/GenBank/DDBJ databases">
        <title>Draft genome of Fusarium avenaceum strain F156N33, isolated from an atmospheric sample in Virginia.</title>
        <authorList>
            <person name="Yang S."/>
            <person name="Vinatzer B.A."/>
            <person name="Coleman J."/>
        </authorList>
    </citation>
    <scope>NUCLEOTIDE SEQUENCE</scope>
    <source>
        <strain evidence="9">F156N33</strain>
    </source>
</reference>
<comment type="cofactor">
    <cofactor evidence="5">
        <name>FAD</name>
        <dbReference type="ChEBI" id="CHEBI:57692"/>
    </cofactor>
    <text evidence="5">Binds 1 FAD per subunit.</text>
</comment>
<dbReference type="PANTHER" id="PTHR43014">
    <property type="entry name" value="MERCURIC REDUCTASE"/>
    <property type="match status" value="1"/>
</dbReference>
<feature type="binding site" evidence="5">
    <location>
        <position position="344"/>
    </location>
    <ligand>
        <name>FAD</name>
        <dbReference type="ChEBI" id="CHEBI:57692"/>
    </ligand>
</feature>
<dbReference type="Gene3D" id="3.50.50.60">
    <property type="entry name" value="FAD/NAD(P)-binding domain"/>
    <property type="match status" value="2"/>
</dbReference>
<evidence type="ECO:0000259" key="8">
    <source>
        <dbReference type="Pfam" id="PF07992"/>
    </source>
</evidence>
<feature type="binding site" evidence="5">
    <location>
        <position position="303"/>
    </location>
    <ligand>
        <name>NAD(+)</name>
        <dbReference type="ChEBI" id="CHEBI:57540"/>
    </ligand>
</feature>
<dbReference type="SUPFAM" id="SSF51905">
    <property type="entry name" value="FAD/NAD(P)-binding domain"/>
    <property type="match status" value="1"/>
</dbReference>
<evidence type="ECO:0000256" key="4">
    <source>
        <dbReference type="PIRSR" id="PIRSR000350-2"/>
    </source>
</evidence>
<dbReference type="EMBL" id="JAGPUO010000038">
    <property type="protein sequence ID" value="KAG5654994.1"/>
    <property type="molecule type" value="Genomic_DNA"/>
</dbReference>
<keyword evidence="5" id="KW-0547">Nucleotide-binding</keyword>
<evidence type="ECO:0000259" key="7">
    <source>
        <dbReference type="Pfam" id="PF02852"/>
    </source>
</evidence>
<feature type="active site" description="Proton acceptor" evidence="4">
    <location>
        <position position="488"/>
    </location>
</feature>
<evidence type="ECO:0008006" key="11">
    <source>
        <dbReference type="Google" id="ProtNLM"/>
    </source>
</evidence>
<evidence type="ECO:0000256" key="6">
    <source>
        <dbReference type="PIRSR" id="PIRSR000350-4"/>
    </source>
</evidence>